<feature type="transmembrane region" description="Helical" evidence="1">
    <location>
        <begin position="221"/>
        <end position="239"/>
    </location>
</feature>
<dbReference type="RefSeq" id="WP_054846105.1">
    <property type="nucleotide sequence ID" value="NZ_AP018929.1"/>
</dbReference>
<protein>
    <submittedName>
        <fullName evidence="2">Uncharacterized protein</fullName>
    </submittedName>
</protein>
<dbReference type="KEGG" id="step:IC006_2468"/>
<feature type="transmembrane region" description="Helical" evidence="1">
    <location>
        <begin position="136"/>
        <end position="157"/>
    </location>
</feature>
<dbReference type="Proteomes" id="UP000322983">
    <property type="component" value="Chromosome"/>
</dbReference>
<dbReference type="EMBL" id="AP018929">
    <property type="protein sequence ID" value="BBG25133.1"/>
    <property type="molecule type" value="Genomic_DNA"/>
</dbReference>
<keyword evidence="3" id="KW-1185">Reference proteome</keyword>
<name>A0A510DY32_9CREN</name>
<evidence type="ECO:0000313" key="2">
    <source>
        <dbReference type="EMBL" id="BBG25133.1"/>
    </source>
</evidence>
<feature type="transmembrane region" description="Helical" evidence="1">
    <location>
        <begin position="112"/>
        <end position="130"/>
    </location>
</feature>
<gene>
    <name evidence="2" type="ORF">IC006_2468</name>
</gene>
<dbReference type="STRING" id="1294262.GCA_001316085_01918"/>
<evidence type="ECO:0000313" key="3">
    <source>
        <dbReference type="Proteomes" id="UP000322983"/>
    </source>
</evidence>
<feature type="transmembrane region" description="Helical" evidence="1">
    <location>
        <begin position="6"/>
        <end position="29"/>
    </location>
</feature>
<keyword evidence="1" id="KW-0812">Transmembrane</keyword>
<dbReference type="AlphaFoldDB" id="A0A510DY32"/>
<keyword evidence="1" id="KW-0472">Membrane</keyword>
<dbReference type="OrthoDB" id="383882at2157"/>
<dbReference type="GeneID" id="41716177"/>
<accession>A0A510DY32</accession>
<evidence type="ECO:0000256" key="1">
    <source>
        <dbReference type="SAM" id="Phobius"/>
    </source>
</evidence>
<reference evidence="2 3" key="1">
    <citation type="journal article" date="2020" name="Int. J. Syst. Evol. Microbiol.">
        <title>Sulfuracidifex tepidarius gen. nov., sp. nov. and transfer of Sulfolobus metallicus Huber and Stetter 1992 to the genus Sulfuracidifex as Sulfuracidifex metallicus comb. nov.</title>
        <authorList>
            <person name="Itoh T."/>
            <person name="Miura T."/>
            <person name="Sakai H.D."/>
            <person name="Kato S."/>
            <person name="Ohkuma M."/>
            <person name="Takashina T."/>
        </authorList>
    </citation>
    <scope>NUCLEOTIDE SEQUENCE [LARGE SCALE GENOMIC DNA]</scope>
    <source>
        <strain evidence="2 3">IC-006</strain>
    </source>
</reference>
<keyword evidence="1" id="KW-1133">Transmembrane helix</keyword>
<proteinExistence type="predicted"/>
<feature type="transmembrane region" description="Helical" evidence="1">
    <location>
        <begin position="186"/>
        <end position="209"/>
    </location>
</feature>
<organism evidence="2 3">
    <name type="scientific">Sulfuracidifex tepidarius</name>
    <dbReference type="NCBI Taxonomy" id="1294262"/>
    <lineage>
        <taxon>Archaea</taxon>
        <taxon>Thermoproteota</taxon>
        <taxon>Thermoprotei</taxon>
        <taxon>Sulfolobales</taxon>
        <taxon>Sulfolobaceae</taxon>
        <taxon>Sulfuracidifex</taxon>
    </lineage>
</organism>
<feature type="transmembrane region" description="Helical" evidence="1">
    <location>
        <begin position="41"/>
        <end position="62"/>
    </location>
</feature>
<sequence>MIDRNVFIASFFLTFVGEIGVFTQFLSFLLDHVKNVRRARILFLLAVPFLYFAIGTLVLLPITVITFALILSFFFVSYLKGTYEGMFTSLIYKGKLDEKEYITLSPVNQTRVVLGWALISVLSFLIGSYGEWVLSLYFIVGSIYYPISHYFIVNFPVGERLNGSGIKVTKQAISAYSGLLKRNRKFFYVESVGVFLLPLVTEQSMYFYALFRDSPNLYQLYSVYNAVVMICYVISILTVRRVLERVEESFNLLSSLPFISIALYDLDFHIRSKYFANDLLPRTFNDQIQFVHHILLHEHDRLLVCSFRDPGIC</sequence>